<keyword evidence="8" id="KW-1185">Reference proteome</keyword>
<dbReference type="Pfam" id="PF08240">
    <property type="entry name" value="ADH_N"/>
    <property type="match status" value="1"/>
</dbReference>
<dbReference type="CDD" id="cd05283">
    <property type="entry name" value="CAD1"/>
    <property type="match status" value="1"/>
</dbReference>
<dbReference type="PROSITE" id="PS00065">
    <property type="entry name" value="D_2_HYDROXYACID_DH_1"/>
    <property type="match status" value="1"/>
</dbReference>
<dbReference type="InterPro" id="IPR036291">
    <property type="entry name" value="NAD(P)-bd_dom_sf"/>
</dbReference>
<dbReference type="Proteomes" id="UP000005446">
    <property type="component" value="Unassembled WGS sequence"/>
</dbReference>
<dbReference type="EMBL" id="AGUE01000273">
    <property type="protein sequence ID" value="EHK96160.1"/>
    <property type="molecule type" value="Genomic_DNA"/>
</dbReference>
<dbReference type="Gene3D" id="3.40.50.720">
    <property type="entry name" value="NAD(P)-binding Rossmann-like Domain"/>
    <property type="match status" value="1"/>
</dbReference>
<keyword evidence="3" id="KW-0862">Zinc</keyword>
<dbReference type="OrthoDB" id="1879366at2759"/>
<evidence type="ECO:0000256" key="3">
    <source>
        <dbReference type="ARBA" id="ARBA00022833"/>
    </source>
</evidence>
<keyword evidence="2" id="KW-0479">Metal-binding</keyword>
<evidence type="ECO:0000259" key="6">
    <source>
        <dbReference type="Pfam" id="PF08240"/>
    </source>
</evidence>
<evidence type="ECO:0000313" key="7">
    <source>
        <dbReference type="EMBL" id="EHK96160.1"/>
    </source>
</evidence>
<dbReference type="InterPro" id="IPR047109">
    <property type="entry name" value="CAD-like"/>
</dbReference>
<comment type="caution">
    <text evidence="7">The sequence shown here is derived from an EMBL/GenBank/DDBJ whole genome shotgun (WGS) entry which is preliminary data.</text>
</comment>
<dbReference type="InterPro" id="IPR029752">
    <property type="entry name" value="D-isomer_DH_CS1"/>
</dbReference>
<keyword evidence="4" id="KW-0560">Oxidoreductase</keyword>
<proteinExistence type="predicted"/>
<accession>H0EZ84</accession>
<feature type="domain" description="Alcohol dehydrogenase-like C-terminal" evidence="5">
    <location>
        <begin position="172"/>
        <end position="293"/>
    </location>
</feature>
<dbReference type="SUPFAM" id="SSF50129">
    <property type="entry name" value="GroES-like"/>
    <property type="match status" value="1"/>
</dbReference>
<feature type="domain" description="Alcohol dehydrogenase-like N-terminal" evidence="6">
    <location>
        <begin position="26"/>
        <end position="133"/>
    </location>
</feature>
<sequence>MVEFTVFKGSKEGKIIKSTTSKEVANDEVLIKVTHSGLCGTDEHYKKADMVLGHEGAGVVETQEIGSSVKDLKKGDSVGWGYQHDSCRSCKQCLTGHETLCSSRQMYGSADLDQGSFATHAIWKADFVFKIPDSIPREYAAPLQCGGATVFNVFHSFNIRPTHRVGIIGVGGLGHLAIQFGAKMGCEVVVFSSTDSKKDEAMRLGASEFVATKGVEKLDIGKPIDHLLVTTSFQPDWKQFLPVMAPSGSIYPLSVSNDDFTIPYMPVLASELKIQGSLVAAREVQREMLRFAAHHQIRPVIETFPMTVEGITEAMEKLEGGGMRYRGVLVAQ</sequence>
<dbReference type="GO" id="GO:0046872">
    <property type="term" value="F:metal ion binding"/>
    <property type="evidence" value="ECO:0007669"/>
    <property type="project" value="UniProtKB-KW"/>
</dbReference>
<evidence type="ECO:0000256" key="2">
    <source>
        <dbReference type="ARBA" id="ARBA00022723"/>
    </source>
</evidence>
<dbReference type="GO" id="GO:0016616">
    <property type="term" value="F:oxidoreductase activity, acting on the CH-OH group of donors, NAD or NADP as acceptor"/>
    <property type="evidence" value="ECO:0007669"/>
    <property type="project" value="InterPro"/>
</dbReference>
<dbReference type="InterPro" id="IPR013149">
    <property type="entry name" value="ADH-like_C"/>
</dbReference>
<dbReference type="Gene3D" id="3.90.180.10">
    <property type="entry name" value="Medium-chain alcohol dehydrogenases, catalytic domain"/>
    <property type="match status" value="1"/>
</dbReference>
<comment type="cofactor">
    <cofactor evidence="1">
        <name>Zn(2+)</name>
        <dbReference type="ChEBI" id="CHEBI:29105"/>
    </cofactor>
</comment>
<organism evidence="7 8">
    <name type="scientific">Glarea lozoyensis (strain ATCC 74030 / MF5533)</name>
    <dbReference type="NCBI Taxonomy" id="1104152"/>
    <lineage>
        <taxon>Eukaryota</taxon>
        <taxon>Fungi</taxon>
        <taxon>Dikarya</taxon>
        <taxon>Ascomycota</taxon>
        <taxon>Pezizomycotina</taxon>
        <taxon>Leotiomycetes</taxon>
        <taxon>Helotiales</taxon>
        <taxon>Helotiaceae</taxon>
        <taxon>Glarea</taxon>
    </lineage>
</organism>
<name>H0EZ84_GLAL7</name>
<dbReference type="SUPFAM" id="SSF51735">
    <property type="entry name" value="NAD(P)-binding Rossmann-fold domains"/>
    <property type="match status" value="1"/>
</dbReference>
<evidence type="ECO:0000256" key="1">
    <source>
        <dbReference type="ARBA" id="ARBA00001947"/>
    </source>
</evidence>
<dbReference type="InterPro" id="IPR013154">
    <property type="entry name" value="ADH-like_N"/>
</dbReference>
<evidence type="ECO:0000256" key="4">
    <source>
        <dbReference type="ARBA" id="ARBA00023002"/>
    </source>
</evidence>
<dbReference type="InterPro" id="IPR011032">
    <property type="entry name" value="GroES-like_sf"/>
</dbReference>
<gene>
    <name evidence="7" type="ORF">M7I_8147</name>
</gene>
<dbReference type="Pfam" id="PF00107">
    <property type="entry name" value="ADH_zinc_N"/>
    <property type="match status" value="1"/>
</dbReference>
<evidence type="ECO:0000259" key="5">
    <source>
        <dbReference type="Pfam" id="PF00107"/>
    </source>
</evidence>
<dbReference type="InParanoid" id="H0EZ84"/>
<protein>
    <submittedName>
        <fullName evidence="7">Putative NADP-dependent alcohol dehydrogenase C 2</fullName>
    </submittedName>
</protein>
<dbReference type="PANTHER" id="PTHR42683">
    <property type="entry name" value="ALDEHYDE REDUCTASE"/>
    <property type="match status" value="1"/>
</dbReference>
<reference evidence="7 8" key="1">
    <citation type="journal article" date="2012" name="Eukaryot. Cell">
        <title>Genome sequence of the fungus Glarea lozoyensis: the first genome sequence of a species from the Helotiaceae family.</title>
        <authorList>
            <person name="Youssar L."/>
            <person name="Gruening B.A."/>
            <person name="Erxleben A."/>
            <person name="Guenther S."/>
            <person name="Huettel W."/>
        </authorList>
    </citation>
    <scope>NUCLEOTIDE SEQUENCE [LARGE SCALE GENOMIC DNA]</scope>
    <source>
        <strain evidence="8">ATCC 74030 / MF5533</strain>
    </source>
</reference>
<dbReference type="FunFam" id="3.40.50.720:FF:000022">
    <property type="entry name" value="Cinnamyl alcohol dehydrogenase"/>
    <property type="match status" value="1"/>
</dbReference>
<dbReference type="HOGENOM" id="CLU_026673_20_2_1"/>
<dbReference type="AlphaFoldDB" id="H0EZ84"/>
<dbReference type="FunFam" id="3.90.180.10:FF:000022">
    <property type="entry name" value="NADP-dependent alcohol dehydrogenase"/>
    <property type="match status" value="1"/>
</dbReference>
<evidence type="ECO:0000313" key="8">
    <source>
        <dbReference type="Proteomes" id="UP000005446"/>
    </source>
</evidence>